<feature type="transmembrane region" description="Helical" evidence="1">
    <location>
        <begin position="71"/>
        <end position="90"/>
    </location>
</feature>
<reference evidence="3" key="1">
    <citation type="submission" date="2016-03" db="EMBL/GenBank/DDBJ databases">
        <authorList>
            <person name="Devillers H."/>
        </authorList>
    </citation>
    <scope>NUCLEOTIDE SEQUENCE [LARGE SCALE GENOMIC DNA]</scope>
</reference>
<protein>
    <submittedName>
        <fullName evidence="2">LADA_0C00122g1_1</fullName>
    </submittedName>
</protein>
<dbReference type="Pfam" id="PF00674">
    <property type="entry name" value="DUP"/>
    <property type="match status" value="2"/>
</dbReference>
<dbReference type="EMBL" id="LT598459">
    <property type="protein sequence ID" value="SCU81617.1"/>
    <property type="molecule type" value="Genomic_DNA"/>
</dbReference>
<feature type="transmembrane region" description="Helical" evidence="1">
    <location>
        <begin position="96"/>
        <end position="122"/>
    </location>
</feature>
<evidence type="ECO:0000313" key="3">
    <source>
        <dbReference type="Proteomes" id="UP000190274"/>
    </source>
</evidence>
<evidence type="ECO:0000313" key="2">
    <source>
        <dbReference type="EMBL" id="SCU81617.1"/>
    </source>
</evidence>
<keyword evidence="3" id="KW-1185">Reference proteome</keyword>
<name>A0A1G4IX71_9SACH</name>
<organism evidence="2 3">
    <name type="scientific">Lachancea dasiensis</name>
    <dbReference type="NCBI Taxonomy" id="1072105"/>
    <lineage>
        <taxon>Eukaryota</taxon>
        <taxon>Fungi</taxon>
        <taxon>Dikarya</taxon>
        <taxon>Ascomycota</taxon>
        <taxon>Saccharomycotina</taxon>
        <taxon>Saccharomycetes</taxon>
        <taxon>Saccharomycetales</taxon>
        <taxon>Saccharomycetaceae</taxon>
        <taxon>Lachancea</taxon>
    </lineage>
</organism>
<keyword evidence="1" id="KW-1133">Transmembrane helix</keyword>
<accession>A0A1G4IX71</accession>
<keyword evidence="1" id="KW-0472">Membrane</keyword>
<proteinExistence type="predicted"/>
<feature type="transmembrane region" description="Helical" evidence="1">
    <location>
        <begin position="262"/>
        <end position="290"/>
    </location>
</feature>
<dbReference type="Proteomes" id="UP000190274">
    <property type="component" value="Chromosome C"/>
</dbReference>
<keyword evidence="1" id="KW-0812">Transmembrane</keyword>
<dbReference type="InterPro" id="IPR001142">
    <property type="entry name" value="DUP/COS"/>
</dbReference>
<dbReference type="AlphaFoldDB" id="A0A1G4IX71"/>
<sequence>MTSAVIDIAWHIKLYRLLRRTKVLLNILEAHPAMEKESLLLPTEDKNAVPSRIFKNKLTWLLHDWSRFTPAYVSLLVAHAIWAIPVYYMSPWSGNPGYIILSLTIWFLLLEVAFAVVAILALRNRKLVFLKAYEDVANHISAQRPGTDLNMWDSIALELNSTFAKDESWHSSVCLWDGADCYACFRSLLYIPFKHEKLDGDVRAVIGDSILVYEDSVEQRWTYKMDIEKLCETASLNKLPQELYSSKFTWTMTNLMKRKSNWLCALCFIHLSSLWWTVGYFVGFVLASVLETTIAARTRLLDIQNSFRLLVIVANQESSEDEADWDQIAKAVNELVQESPLSSFFKAGFFFDGDDCHRVFENSVETILCGKESSYPELVPLASRCQAISGLDAGEKV</sequence>
<evidence type="ECO:0000256" key="1">
    <source>
        <dbReference type="SAM" id="Phobius"/>
    </source>
</evidence>
<dbReference type="OrthoDB" id="4036062at2759"/>
<gene>
    <name evidence="2" type="ORF">LADA_0C00122G</name>
</gene>